<dbReference type="EMBL" id="JBAMIC010000013">
    <property type="protein sequence ID" value="KAK7097431.1"/>
    <property type="molecule type" value="Genomic_DNA"/>
</dbReference>
<protein>
    <recommendedName>
        <fullName evidence="2">Cyclic nucleotide-binding domain-containing protein</fullName>
    </recommendedName>
</protein>
<dbReference type="InterPro" id="IPR000595">
    <property type="entry name" value="cNMP-bd_dom"/>
</dbReference>
<sequence length="919" mass="104129">MALAPPERLSDSRPRSMSKLAESPAGPAPIISGRMMTPTKPMSAELGMSSSSTSASHPSVRRRPGSRGHKKEAYVHPMVSIALAAALKAELALAEFDAPPEILQELMHVRQSSAKGHVGFSALPEASHHHHPSSLHPSRNHHHHPHHHHHQLRTPDLGNQHGSLPPPPPQLPTPLTPEDFRARAEKAAEFEVEHNWLLKEEAEMKVKKFDQTKRKLIIPLPDDDPLEGISNRLEEIQSMVKPKAEFSTFLDDLSGEQRDRILKITATDTDELIRDRRHNWKAADFIRNTFRLVYIMVCQCHPGRRYFNSDDPEAGPAVMRRQRKIYGHGKAPIKSSLSEDMQLSLTTQPDFRTNYDLKKVLWVLRATKAFKHLFPTEMEKEVAKVVGYERYDDNRHMGYQGRSAERFYYVLSGRIQLLKEYKLTTGSVNKPMGFMNKGMTSDPEELEQGWLRECHLVSKGPLEVLTLHRDDFIRLQHTVQGTPVDFLWSIDLFKEFPCDQFLHNPDAIEFKYYGQNRIIARDINRTPWLHIVKSGIVKVVRVQYVFDVRNEKKFSSQSTEELGCGRSFSHAEAMLGILAKQRKMKTLTASEFSLPDLFRRQSQVSIEDGKRGRRRKSRFLQEIQQRSQNGSSDVPTITLEETEEHQEFEGQTTPSHSAQKQRSDVVLPPIVKSNHEPSFSASSSATVRGNSNNTTPSSANTESRTTQSNDVSAEQSNVTSTKERNSQDQGAASAGSKRTGSGAMQRMTEAPLLVPHGTFLTREKTQADPHLYQLPPGVILGKKTKKEPLVRRAYLQLDLLKPGDVIGLDDVAQKFRFKRNEVEEEELGLRLPGLEKLDPPPVPTHDGPAISLVSDGAEVIKISKRFFLQHAQNNTMLRVETMQRSYLTTDEAKSILYDKETWSQYKNVLMQRLIDSSPR</sequence>
<feature type="compositionally biased region" description="Low complexity" evidence="1">
    <location>
        <begin position="690"/>
        <end position="703"/>
    </location>
</feature>
<feature type="compositionally biased region" description="Pro residues" evidence="1">
    <location>
        <begin position="164"/>
        <end position="175"/>
    </location>
</feature>
<feature type="compositionally biased region" description="Polar residues" evidence="1">
    <location>
        <begin position="704"/>
        <end position="720"/>
    </location>
</feature>
<dbReference type="Proteomes" id="UP001374579">
    <property type="component" value="Unassembled WGS sequence"/>
</dbReference>
<dbReference type="InterPro" id="IPR018490">
    <property type="entry name" value="cNMP-bd_dom_sf"/>
</dbReference>
<evidence type="ECO:0000259" key="2">
    <source>
        <dbReference type="PROSITE" id="PS50042"/>
    </source>
</evidence>
<feature type="region of interest" description="Disordered" evidence="1">
    <location>
        <begin position="642"/>
        <end position="744"/>
    </location>
</feature>
<dbReference type="PROSITE" id="PS50042">
    <property type="entry name" value="CNMP_BINDING_3"/>
    <property type="match status" value="1"/>
</dbReference>
<evidence type="ECO:0000313" key="3">
    <source>
        <dbReference type="EMBL" id="KAK7097431.1"/>
    </source>
</evidence>
<organism evidence="3 4">
    <name type="scientific">Littorina saxatilis</name>
    <dbReference type="NCBI Taxonomy" id="31220"/>
    <lineage>
        <taxon>Eukaryota</taxon>
        <taxon>Metazoa</taxon>
        <taxon>Spiralia</taxon>
        <taxon>Lophotrochozoa</taxon>
        <taxon>Mollusca</taxon>
        <taxon>Gastropoda</taxon>
        <taxon>Caenogastropoda</taxon>
        <taxon>Littorinimorpha</taxon>
        <taxon>Littorinoidea</taxon>
        <taxon>Littorinidae</taxon>
        <taxon>Littorina</taxon>
    </lineage>
</organism>
<evidence type="ECO:0000256" key="1">
    <source>
        <dbReference type="SAM" id="MobiDB-lite"/>
    </source>
</evidence>
<evidence type="ECO:0000313" key="4">
    <source>
        <dbReference type="Proteomes" id="UP001374579"/>
    </source>
</evidence>
<feature type="compositionally biased region" description="Basic residues" evidence="1">
    <location>
        <begin position="59"/>
        <end position="70"/>
    </location>
</feature>
<dbReference type="SUPFAM" id="SSF51206">
    <property type="entry name" value="cAMP-binding domain-like"/>
    <property type="match status" value="2"/>
</dbReference>
<dbReference type="Gene3D" id="2.60.120.10">
    <property type="entry name" value="Jelly Rolls"/>
    <property type="match status" value="1"/>
</dbReference>
<gene>
    <name evidence="3" type="ORF">V1264_004415</name>
</gene>
<reference evidence="3 4" key="1">
    <citation type="submission" date="2024-02" db="EMBL/GenBank/DDBJ databases">
        <title>Chromosome-scale genome assembly of the rough periwinkle Littorina saxatilis.</title>
        <authorList>
            <person name="De Jode A."/>
            <person name="Faria R."/>
            <person name="Formenti G."/>
            <person name="Sims Y."/>
            <person name="Smith T.P."/>
            <person name="Tracey A."/>
            <person name="Wood J.M.D."/>
            <person name="Zagrodzka Z.B."/>
            <person name="Johannesson K."/>
            <person name="Butlin R.K."/>
            <person name="Leder E.H."/>
        </authorList>
    </citation>
    <scope>NUCLEOTIDE SEQUENCE [LARGE SCALE GENOMIC DNA]</scope>
    <source>
        <strain evidence="3">Snail1</strain>
        <tissue evidence="3">Muscle</tissue>
    </source>
</reference>
<dbReference type="CDD" id="cd00038">
    <property type="entry name" value="CAP_ED"/>
    <property type="match status" value="1"/>
</dbReference>
<feature type="compositionally biased region" description="Basic residues" evidence="1">
    <location>
        <begin position="128"/>
        <end position="152"/>
    </location>
</feature>
<dbReference type="PANTHER" id="PTHR23011">
    <property type="entry name" value="CYCLIC NUCLEOTIDE-BINDING DOMAIN CONTAINING PROTEIN"/>
    <property type="match status" value="1"/>
</dbReference>
<feature type="compositionally biased region" description="Polar residues" evidence="1">
    <location>
        <begin position="676"/>
        <end position="689"/>
    </location>
</feature>
<feature type="domain" description="Cyclic nucleotide-binding" evidence="2">
    <location>
        <begin position="369"/>
        <end position="475"/>
    </location>
</feature>
<feature type="compositionally biased region" description="Low complexity" evidence="1">
    <location>
        <begin position="49"/>
        <end position="58"/>
    </location>
</feature>
<feature type="region of interest" description="Disordered" evidence="1">
    <location>
        <begin position="124"/>
        <end position="177"/>
    </location>
</feature>
<comment type="caution">
    <text evidence="3">The sequence shown here is derived from an EMBL/GenBank/DDBJ whole genome shotgun (WGS) entry which is preliminary data.</text>
</comment>
<accession>A0AAN9B2J1</accession>
<dbReference type="AlphaFoldDB" id="A0AAN9B2J1"/>
<name>A0AAN9B2J1_9CAEN</name>
<dbReference type="PANTHER" id="PTHR23011:SF12">
    <property type="entry name" value="CYCLIC NUCLEOTIDE-BINDING DOMAIN-CONTAINING PROTEIN"/>
    <property type="match status" value="1"/>
</dbReference>
<feature type="region of interest" description="Disordered" evidence="1">
    <location>
        <begin position="1"/>
        <end position="70"/>
    </location>
</feature>
<dbReference type="InterPro" id="IPR014710">
    <property type="entry name" value="RmlC-like_jellyroll"/>
</dbReference>
<proteinExistence type="predicted"/>
<keyword evidence="4" id="KW-1185">Reference proteome</keyword>